<evidence type="ECO:0000256" key="1">
    <source>
        <dbReference type="SAM" id="MobiDB-lite"/>
    </source>
</evidence>
<protein>
    <submittedName>
        <fullName evidence="3">Uncharacterized protein</fullName>
    </submittedName>
</protein>
<evidence type="ECO:0000313" key="4">
    <source>
        <dbReference type="Proteomes" id="UP001162060"/>
    </source>
</evidence>
<comment type="caution">
    <text evidence="3">The sequence shown here is derived from an EMBL/GenBank/DDBJ whole genome shotgun (WGS) entry which is preliminary data.</text>
</comment>
<feature type="region of interest" description="Disordered" evidence="1">
    <location>
        <begin position="1"/>
        <end position="33"/>
    </location>
</feature>
<proteinExistence type="predicted"/>
<reference evidence="3" key="1">
    <citation type="submission" date="2024-01" db="EMBL/GenBank/DDBJ databases">
        <authorList>
            <person name="Webb A."/>
        </authorList>
    </citation>
    <scope>NUCLEOTIDE SEQUENCE</scope>
    <source>
        <strain evidence="3">Pm1</strain>
    </source>
</reference>
<dbReference type="EMBL" id="CAKLBY020000194">
    <property type="protein sequence ID" value="CAK7933380.1"/>
    <property type="molecule type" value="Genomic_DNA"/>
</dbReference>
<organism evidence="3 4">
    <name type="scientific">Peronospora matthiolae</name>
    <dbReference type="NCBI Taxonomy" id="2874970"/>
    <lineage>
        <taxon>Eukaryota</taxon>
        <taxon>Sar</taxon>
        <taxon>Stramenopiles</taxon>
        <taxon>Oomycota</taxon>
        <taxon>Peronosporomycetes</taxon>
        <taxon>Peronosporales</taxon>
        <taxon>Peronosporaceae</taxon>
        <taxon>Peronospora</taxon>
    </lineage>
</organism>
<evidence type="ECO:0000313" key="2">
    <source>
        <dbReference type="EMBL" id="CAK7933380.1"/>
    </source>
</evidence>
<dbReference type="EMBL" id="CAKLBY020000194">
    <property type="protein sequence ID" value="CAK7933390.1"/>
    <property type="molecule type" value="Genomic_DNA"/>
</dbReference>
<gene>
    <name evidence="2" type="ORF">PM001_LOCUS18530</name>
    <name evidence="3" type="ORF">PM001_LOCUS18540</name>
</gene>
<name>A0AAV1UJ16_9STRA</name>
<dbReference type="Proteomes" id="UP001162060">
    <property type="component" value="Unassembled WGS sequence"/>
</dbReference>
<dbReference type="AlphaFoldDB" id="A0AAV1UJ16"/>
<accession>A0AAV1UJ16</accession>
<sequence>MYPVYEREKQQDHSSRKQQDHSSRKQHSENILP</sequence>
<evidence type="ECO:0000313" key="3">
    <source>
        <dbReference type="EMBL" id="CAK7933390.1"/>
    </source>
</evidence>